<name>A0ABM4DI92_HYDVU</name>
<accession>A0ABM4DI92</accession>
<reference evidence="2" key="1">
    <citation type="submission" date="2025-08" db="UniProtKB">
        <authorList>
            <consortium name="RefSeq"/>
        </authorList>
    </citation>
    <scope>IDENTIFICATION</scope>
</reference>
<proteinExistence type="predicted"/>
<sequence>MMTNSSDSNKHLSMALVPLNINHLNHKNIFPLKSRQHIKKKSRALFIKKVKEFIQDKNTDSKMLIPALMTLSSPCVLIPSNETIAAERKPSATSNYFRPYDWCMSFNVPWEIIEKKNN</sequence>
<dbReference type="Proteomes" id="UP001652625">
    <property type="component" value="Chromosome 14"/>
</dbReference>
<evidence type="ECO:0000313" key="2">
    <source>
        <dbReference type="RefSeq" id="XP_065674221.1"/>
    </source>
</evidence>
<keyword evidence="1" id="KW-1185">Reference proteome</keyword>
<protein>
    <submittedName>
        <fullName evidence="2">Uncharacterized protein LOC136091166</fullName>
    </submittedName>
</protein>
<evidence type="ECO:0000313" key="1">
    <source>
        <dbReference type="Proteomes" id="UP001652625"/>
    </source>
</evidence>
<gene>
    <name evidence="2" type="primary">LOC136091166</name>
</gene>
<organism evidence="1 2">
    <name type="scientific">Hydra vulgaris</name>
    <name type="common">Hydra</name>
    <name type="synonym">Hydra attenuata</name>
    <dbReference type="NCBI Taxonomy" id="6087"/>
    <lineage>
        <taxon>Eukaryota</taxon>
        <taxon>Metazoa</taxon>
        <taxon>Cnidaria</taxon>
        <taxon>Hydrozoa</taxon>
        <taxon>Hydroidolina</taxon>
        <taxon>Anthoathecata</taxon>
        <taxon>Aplanulata</taxon>
        <taxon>Hydridae</taxon>
        <taxon>Hydra</taxon>
    </lineage>
</organism>
<dbReference type="GeneID" id="136091166"/>
<dbReference type="RefSeq" id="XP_065674221.1">
    <property type="nucleotide sequence ID" value="XM_065818149.1"/>
</dbReference>